<sequence>MFIAIILTSMGFRVYIRGYSLKIWGLDDSIFILSSVVRSCFCHSLPSCIWFHQSHFFSSTVEPLALISFKCFDSFLVVVLITMFGMTIYSGVIWGPLLLGPSSYTDGSLEVVVWGYISSGITLVTDIIIFLLPMPILIQLHLAPAQKLGLISCFGVGLFTSAISVYRFTNFTTGLRDTDITYNCIPLSIISQAETTSAIVCACVPLLRPILSSLIDLGIGSQITREKSPKIKSTLTTPISSLSPEKPDPAYLHTAGDF</sequence>
<gene>
    <name evidence="1" type="ORF">CTRU02_214908</name>
</gene>
<comment type="caution">
    <text evidence="1">The sequence shown here is derived from an EMBL/GenBank/DDBJ whole genome shotgun (WGS) entry which is preliminary data.</text>
</comment>
<evidence type="ECO:0000313" key="2">
    <source>
        <dbReference type="Proteomes" id="UP000805649"/>
    </source>
</evidence>
<proteinExistence type="predicted"/>
<dbReference type="Proteomes" id="UP000805649">
    <property type="component" value="Unassembled WGS sequence"/>
</dbReference>
<name>A0ACC3YE35_COLTU</name>
<reference evidence="1 2" key="1">
    <citation type="journal article" date="2020" name="Phytopathology">
        <title>Genome Sequence Resources of Colletotrichum truncatum, C. plurivorum, C. musicola, and C. sojae: Four Species Pathogenic to Soybean (Glycine max).</title>
        <authorList>
            <person name="Rogerio F."/>
            <person name="Boufleur T.R."/>
            <person name="Ciampi-Guillardi M."/>
            <person name="Sukno S.A."/>
            <person name="Thon M.R."/>
            <person name="Massola Junior N.S."/>
            <person name="Baroncelli R."/>
        </authorList>
    </citation>
    <scope>NUCLEOTIDE SEQUENCE [LARGE SCALE GENOMIC DNA]</scope>
    <source>
        <strain evidence="1 2">CMES1059</strain>
    </source>
</reference>
<protein>
    <submittedName>
        <fullName evidence="1">Uncharacterized protein</fullName>
    </submittedName>
</protein>
<dbReference type="EMBL" id="VUJX02000012">
    <property type="protein sequence ID" value="KAL0930088.1"/>
    <property type="molecule type" value="Genomic_DNA"/>
</dbReference>
<accession>A0ACC3YE35</accession>
<keyword evidence="2" id="KW-1185">Reference proteome</keyword>
<evidence type="ECO:0000313" key="1">
    <source>
        <dbReference type="EMBL" id="KAL0930088.1"/>
    </source>
</evidence>
<organism evidence="1 2">
    <name type="scientific">Colletotrichum truncatum</name>
    <name type="common">Anthracnose fungus</name>
    <name type="synonym">Colletotrichum capsici</name>
    <dbReference type="NCBI Taxonomy" id="5467"/>
    <lineage>
        <taxon>Eukaryota</taxon>
        <taxon>Fungi</taxon>
        <taxon>Dikarya</taxon>
        <taxon>Ascomycota</taxon>
        <taxon>Pezizomycotina</taxon>
        <taxon>Sordariomycetes</taxon>
        <taxon>Hypocreomycetidae</taxon>
        <taxon>Glomerellales</taxon>
        <taxon>Glomerellaceae</taxon>
        <taxon>Colletotrichum</taxon>
        <taxon>Colletotrichum truncatum species complex</taxon>
    </lineage>
</organism>